<dbReference type="Proteomes" id="UP001652741">
    <property type="component" value="Chromosome ssa05"/>
</dbReference>
<feature type="domain" description="Fibronectin type-III" evidence="1">
    <location>
        <begin position="1"/>
        <end position="64"/>
    </location>
</feature>
<dbReference type="RefSeq" id="XP_045573684.1">
    <property type="nucleotide sequence ID" value="XM_045717728.1"/>
</dbReference>
<evidence type="ECO:0000313" key="2">
    <source>
        <dbReference type="Proteomes" id="UP001652741"/>
    </source>
</evidence>
<dbReference type="InterPro" id="IPR003961">
    <property type="entry name" value="FN3_dom"/>
</dbReference>
<reference evidence="3" key="1">
    <citation type="submission" date="2025-08" db="UniProtKB">
        <authorList>
            <consortium name="RefSeq"/>
        </authorList>
    </citation>
    <scope>IDENTIFICATION</scope>
</reference>
<dbReference type="PROSITE" id="PS50853">
    <property type="entry name" value="FN3"/>
    <property type="match status" value="1"/>
</dbReference>
<dbReference type="Gene3D" id="2.60.40.10">
    <property type="entry name" value="Immunoglobulins"/>
    <property type="match status" value="1"/>
</dbReference>
<dbReference type="SUPFAM" id="SSF49265">
    <property type="entry name" value="Fibronectin type III"/>
    <property type="match status" value="1"/>
</dbReference>
<organism evidence="2 3">
    <name type="scientific">Salmo salar</name>
    <name type="common">Atlantic salmon</name>
    <dbReference type="NCBI Taxonomy" id="8030"/>
    <lineage>
        <taxon>Eukaryota</taxon>
        <taxon>Metazoa</taxon>
        <taxon>Chordata</taxon>
        <taxon>Craniata</taxon>
        <taxon>Vertebrata</taxon>
        <taxon>Euteleostomi</taxon>
        <taxon>Actinopterygii</taxon>
        <taxon>Neopterygii</taxon>
        <taxon>Teleostei</taxon>
        <taxon>Protacanthopterygii</taxon>
        <taxon>Salmoniformes</taxon>
        <taxon>Salmonidae</taxon>
        <taxon>Salmoninae</taxon>
        <taxon>Salmo</taxon>
    </lineage>
</organism>
<dbReference type="InterPro" id="IPR013783">
    <property type="entry name" value="Ig-like_fold"/>
</dbReference>
<feature type="non-terminal residue" evidence="3">
    <location>
        <position position="1"/>
    </location>
</feature>
<protein>
    <submittedName>
        <fullName evidence="3">M-protein, striated muscle-like</fullName>
    </submittedName>
</protein>
<dbReference type="GeneID" id="106605001"/>
<name>A0ABM3ERK4_SALSA</name>
<dbReference type="CDD" id="cd00063">
    <property type="entry name" value="FN3"/>
    <property type="match status" value="1"/>
</dbReference>
<dbReference type="InterPro" id="IPR036116">
    <property type="entry name" value="FN3_sf"/>
</dbReference>
<evidence type="ECO:0000259" key="1">
    <source>
        <dbReference type="PROSITE" id="PS50853"/>
    </source>
</evidence>
<sequence length="134" mass="14986">LPIPRCDIGSGQWVSCNDTIQKACHYPVRGLSDNTIYQFRVCAVNQAGVGSTSNATEPVITTDPLEHTRTMVIKVYRGREITITKDQLESQMKVPFPPTGVHACEVSDNYAVLTWTEPEPRGKEQLTFYVERVS</sequence>
<proteinExistence type="predicted"/>
<keyword evidence="2" id="KW-1185">Reference proteome</keyword>
<accession>A0ABM3ERK4</accession>
<evidence type="ECO:0000313" key="3">
    <source>
        <dbReference type="RefSeq" id="XP_045573684.1"/>
    </source>
</evidence>
<gene>
    <name evidence="3" type="primary">LOC106605001</name>
</gene>